<reference evidence="1" key="3">
    <citation type="submission" date="2025-09" db="UniProtKB">
        <authorList>
            <consortium name="Ensembl"/>
        </authorList>
    </citation>
    <scope>IDENTIFICATION</scope>
</reference>
<evidence type="ECO:0000313" key="2">
    <source>
        <dbReference type="Proteomes" id="UP000007648"/>
    </source>
</evidence>
<reference evidence="1" key="2">
    <citation type="submission" date="2025-08" db="UniProtKB">
        <authorList>
            <consortium name="Ensembl"/>
        </authorList>
    </citation>
    <scope>IDENTIFICATION</scope>
</reference>
<protein>
    <submittedName>
        <fullName evidence="1">Uncharacterized protein</fullName>
    </submittedName>
</protein>
<dbReference type="Ensembl" id="ENSSHAT00000028963.1">
    <property type="protein sequence ID" value="ENSSHAP00000035362.1"/>
    <property type="gene ID" value="ENSSHAG00000029084.1"/>
</dbReference>
<proteinExistence type="predicted"/>
<organism evidence="1 2">
    <name type="scientific">Sarcophilus harrisii</name>
    <name type="common">Tasmanian devil</name>
    <name type="synonym">Sarcophilus laniarius</name>
    <dbReference type="NCBI Taxonomy" id="9305"/>
    <lineage>
        <taxon>Eukaryota</taxon>
        <taxon>Metazoa</taxon>
        <taxon>Chordata</taxon>
        <taxon>Craniata</taxon>
        <taxon>Vertebrata</taxon>
        <taxon>Euteleostomi</taxon>
        <taxon>Mammalia</taxon>
        <taxon>Metatheria</taxon>
        <taxon>Dasyuromorphia</taxon>
        <taxon>Dasyuridae</taxon>
        <taxon>Sarcophilus</taxon>
    </lineage>
</organism>
<name>A0A7N4PAA4_SARHA</name>
<dbReference type="InParanoid" id="A0A7N4PAA4"/>
<accession>A0A7N4PAA4</accession>
<dbReference type="Proteomes" id="UP000007648">
    <property type="component" value="Unassembled WGS sequence"/>
</dbReference>
<sequence>MKSLKSRLKRPEGPNWNKYDDRLIKAAERGDVEKVSCILAKKGINPAAVTKTIWYWLRNRLVDQWNRLGS</sequence>
<evidence type="ECO:0000313" key="1">
    <source>
        <dbReference type="Ensembl" id="ENSSHAP00000035362.1"/>
    </source>
</evidence>
<keyword evidence="2" id="KW-1185">Reference proteome</keyword>
<dbReference type="AlphaFoldDB" id="A0A7N4PAA4"/>
<reference evidence="1 2" key="1">
    <citation type="journal article" date="2011" name="Proc. Natl. Acad. Sci. U.S.A.">
        <title>Genetic diversity and population structure of the endangered marsupial Sarcophilus harrisii (Tasmanian devil).</title>
        <authorList>
            <person name="Miller W."/>
            <person name="Hayes V.M."/>
            <person name="Ratan A."/>
            <person name="Petersen D.C."/>
            <person name="Wittekindt N.E."/>
            <person name="Miller J."/>
            <person name="Walenz B."/>
            <person name="Knight J."/>
            <person name="Qi J."/>
            <person name="Zhao F."/>
            <person name="Wang Q."/>
            <person name="Bedoya-Reina O.C."/>
            <person name="Katiyar N."/>
            <person name="Tomsho L.P."/>
            <person name="Kasson L.M."/>
            <person name="Hardie R.A."/>
            <person name="Woodbridge P."/>
            <person name="Tindall E.A."/>
            <person name="Bertelsen M.F."/>
            <person name="Dixon D."/>
            <person name="Pyecroft S."/>
            <person name="Helgen K.M."/>
            <person name="Lesk A.M."/>
            <person name="Pringle T.H."/>
            <person name="Patterson N."/>
            <person name="Zhang Y."/>
            <person name="Kreiss A."/>
            <person name="Woods G.M."/>
            <person name="Jones M.E."/>
            <person name="Schuster S.C."/>
        </authorList>
    </citation>
    <scope>NUCLEOTIDE SEQUENCE [LARGE SCALE GENOMIC DNA]</scope>
</reference>